<dbReference type="InterPro" id="IPR006224">
    <property type="entry name" value="PsdUridine_synth_RluA-like_CS"/>
</dbReference>
<sequence length="240" mass="27447">MILYSDAHIVVVDKPAGMPVHRSRLVNDGDVYLIDVVRELVDGPLHLIHRLDRATSGVLLIGRSSEIAATLGRQFMQRDVEKTYLAVCRGWPEETGEIDYALPGVREKSERKPALTRWQRLATTEVPIPINRYPQQRYALLEVSPETGRYRQIRRHFAHLRHPLIGDTSHGRTEHNRLFKQHFGVHRLLLHAWRLAFDHPLDGRRLAVEAALDSEFAGVLERFEWALPDIRAVAGMPIGT</sequence>
<proteinExistence type="predicted"/>
<keyword evidence="2" id="KW-0413">Isomerase</keyword>
<evidence type="ECO:0000313" key="11">
    <source>
        <dbReference type="EMBL" id="SFN33138.1"/>
    </source>
</evidence>
<evidence type="ECO:0000256" key="3">
    <source>
        <dbReference type="ARBA" id="ARBA00036607"/>
    </source>
</evidence>
<dbReference type="RefSeq" id="WP_281243945.1">
    <property type="nucleotide sequence ID" value="NZ_FOVF01000015.1"/>
</dbReference>
<dbReference type="Proteomes" id="UP000198575">
    <property type="component" value="Unassembled WGS sequence"/>
</dbReference>
<dbReference type="PROSITE" id="PS01129">
    <property type="entry name" value="PSI_RLU"/>
    <property type="match status" value="1"/>
</dbReference>
<evidence type="ECO:0000256" key="4">
    <source>
        <dbReference type="ARBA" id="ARBA00037670"/>
    </source>
</evidence>
<dbReference type="AlphaFoldDB" id="A0A1I4Y4X9"/>
<dbReference type="EMBL" id="FOVF01000015">
    <property type="protein sequence ID" value="SFN33138.1"/>
    <property type="molecule type" value="Genomic_DNA"/>
</dbReference>
<dbReference type="Pfam" id="PF00849">
    <property type="entry name" value="PseudoU_synth_2"/>
    <property type="match status" value="1"/>
</dbReference>
<dbReference type="InterPro" id="IPR050188">
    <property type="entry name" value="RluA_PseudoU_synthase"/>
</dbReference>
<dbReference type="InterPro" id="IPR006145">
    <property type="entry name" value="PsdUridine_synth_RsuA/RluA"/>
</dbReference>
<dbReference type="GO" id="GO:0000455">
    <property type="term" value="P:enzyme-directed rRNA pseudouridine synthesis"/>
    <property type="evidence" value="ECO:0007669"/>
    <property type="project" value="TreeGrafter"/>
</dbReference>
<dbReference type="SUPFAM" id="SSF55120">
    <property type="entry name" value="Pseudouridine synthase"/>
    <property type="match status" value="1"/>
</dbReference>
<evidence type="ECO:0000313" key="12">
    <source>
        <dbReference type="Proteomes" id="UP000198575"/>
    </source>
</evidence>
<comment type="catalytic activity">
    <reaction evidence="3">
        <text>uridine(65) in tRNA = pseudouridine(65) in tRNA</text>
        <dbReference type="Rhea" id="RHEA:42536"/>
        <dbReference type="Rhea" id="RHEA-COMP:10103"/>
        <dbReference type="Rhea" id="RHEA-COMP:10104"/>
        <dbReference type="ChEBI" id="CHEBI:65314"/>
        <dbReference type="ChEBI" id="CHEBI:65315"/>
        <dbReference type="EC" id="5.4.99.26"/>
    </reaction>
</comment>
<keyword evidence="1" id="KW-0819">tRNA processing</keyword>
<evidence type="ECO:0000256" key="5">
    <source>
        <dbReference type="ARBA" id="ARBA00038943"/>
    </source>
</evidence>
<protein>
    <recommendedName>
        <fullName evidence="6">tRNA pseudouridine synthase C</fullName>
        <ecNumber evidence="5">5.4.99.26</ecNumber>
    </recommendedName>
    <alternativeName>
        <fullName evidence="8">tRNA pseudouridine(65) synthase</fullName>
    </alternativeName>
    <alternativeName>
        <fullName evidence="9">tRNA pseudouridylate synthase C</fullName>
    </alternativeName>
    <alternativeName>
        <fullName evidence="7">tRNA-uridine isomerase C</fullName>
    </alternativeName>
</protein>
<dbReference type="STRING" id="578942.SAMN05216289_1155"/>
<dbReference type="InterPro" id="IPR020103">
    <property type="entry name" value="PsdUridine_synth_cat_dom_sf"/>
</dbReference>
<gene>
    <name evidence="11" type="ORF">SAMN05216289_1155</name>
</gene>
<dbReference type="PANTHER" id="PTHR21600">
    <property type="entry name" value="MITOCHONDRIAL RNA PSEUDOURIDINE SYNTHASE"/>
    <property type="match status" value="1"/>
</dbReference>
<evidence type="ECO:0000256" key="2">
    <source>
        <dbReference type="ARBA" id="ARBA00023235"/>
    </source>
</evidence>
<dbReference type="GO" id="GO:0008033">
    <property type="term" value="P:tRNA processing"/>
    <property type="evidence" value="ECO:0007669"/>
    <property type="project" value="UniProtKB-KW"/>
</dbReference>
<dbReference type="Gene3D" id="3.30.2350.10">
    <property type="entry name" value="Pseudouridine synthase"/>
    <property type="match status" value="1"/>
</dbReference>
<evidence type="ECO:0000256" key="6">
    <source>
        <dbReference type="ARBA" id="ARBA00040675"/>
    </source>
</evidence>
<keyword evidence="12" id="KW-1185">Reference proteome</keyword>
<evidence type="ECO:0000256" key="8">
    <source>
        <dbReference type="ARBA" id="ARBA00041975"/>
    </source>
</evidence>
<comment type="function">
    <text evidence="4">Responsible for synthesis of pseudouridine from uracil-65 in transfer RNAs.</text>
</comment>
<evidence type="ECO:0000256" key="1">
    <source>
        <dbReference type="ARBA" id="ARBA00022694"/>
    </source>
</evidence>
<dbReference type="EC" id="5.4.99.26" evidence="5"/>
<dbReference type="GO" id="GO:0160149">
    <property type="term" value="F:tRNA pseudouridine(65) synthase activity"/>
    <property type="evidence" value="ECO:0007669"/>
    <property type="project" value="UniProtKB-EC"/>
</dbReference>
<reference evidence="11 12" key="1">
    <citation type="submission" date="2016-10" db="EMBL/GenBank/DDBJ databases">
        <authorList>
            <person name="de Groot N.N."/>
        </authorList>
    </citation>
    <scope>NUCLEOTIDE SEQUENCE [LARGE SCALE GENOMIC DNA]</scope>
    <source>
        <strain evidence="11 12">CGMCC 1.7659</strain>
    </source>
</reference>
<name>A0A1I4Y4X9_9GAMM</name>
<accession>A0A1I4Y4X9</accession>
<dbReference type="GO" id="GO:0003723">
    <property type="term" value="F:RNA binding"/>
    <property type="evidence" value="ECO:0007669"/>
    <property type="project" value="InterPro"/>
</dbReference>
<evidence type="ECO:0000256" key="9">
    <source>
        <dbReference type="ARBA" id="ARBA00043049"/>
    </source>
</evidence>
<feature type="domain" description="Pseudouridine synthase RsuA/RluA-like" evidence="10">
    <location>
        <begin position="8"/>
        <end position="159"/>
    </location>
</feature>
<evidence type="ECO:0000256" key="7">
    <source>
        <dbReference type="ARBA" id="ARBA00041803"/>
    </source>
</evidence>
<organism evidence="11 12">
    <name type="scientific">Dokdonella immobilis</name>
    <dbReference type="NCBI Taxonomy" id="578942"/>
    <lineage>
        <taxon>Bacteria</taxon>
        <taxon>Pseudomonadati</taxon>
        <taxon>Pseudomonadota</taxon>
        <taxon>Gammaproteobacteria</taxon>
        <taxon>Lysobacterales</taxon>
        <taxon>Rhodanobacteraceae</taxon>
        <taxon>Dokdonella</taxon>
    </lineage>
</organism>
<evidence type="ECO:0000259" key="10">
    <source>
        <dbReference type="Pfam" id="PF00849"/>
    </source>
</evidence>
<dbReference type="PANTHER" id="PTHR21600:SF56">
    <property type="entry name" value="TRNA PSEUDOURIDINE SYNTHASE C"/>
    <property type="match status" value="1"/>
</dbReference>